<keyword evidence="2" id="KW-1185">Reference proteome</keyword>
<gene>
    <name evidence="1" type="ORF">ACH5RR_037030</name>
</gene>
<name>A0ABD2Y4Y0_9GENT</name>
<evidence type="ECO:0000313" key="2">
    <source>
        <dbReference type="Proteomes" id="UP001630127"/>
    </source>
</evidence>
<protein>
    <submittedName>
        <fullName evidence="1">Uncharacterized protein</fullName>
    </submittedName>
</protein>
<dbReference type="AlphaFoldDB" id="A0ABD2Y4Y0"/>
<proteinExistence type="predicted"/>
<reference evidence="1 2" key="1">
    <citation type="submission" date="2024-11" db="EMBL/GenBank/DDBJ databases">
        <title>A near-complete genome assembly of Cinchona calisaya.</title>
        <authorList>
            <person name="Lian D.C."/>
            <person name="Zhao X.W."/>
            <person name="Wei L."/>
        </authorList>
    </citation>
    <scope>NUCLEOTIDE SEQUENCE [LARGE SCALE GENOMIC DNA]</scope>
    <source>
        <tissue evidence="1">Nenye</tissue>
    </source>
</reference>
<accession>A0ABD2Y4Y0</accession>
<sequence>MGFERSEKLAEGVSKRTRSEPIGKCFVQYQAVKLLVNLTEAGSYDEPSSVVERCVDRWIEVSGGILAVSVIPPIDRTRWLQRHCRRL</sequence>
<evidence type="ECO:0000313" key="1">
    <source>
        <dbReference type="EMBL" id="KAL3502581.1"/>
    </source>
</evidence>
<comment type="caution">
    <text evidence="1">The sequence shown here is derived from an EMBL/GenBank/DDBJ whole genome shotgun (WGS) entry which is preliminary data.</text>
</comment>
<organism evidence="1 2">
    <name type="scientific">Cinchona calisaya</name>
    <dbReference type="NCBI Taxonomy" id="153742"/>
    <lineage>
        <taxon>Eukaryota</taxon>
        <taxon>Viridiplantae</taxon>
        <taxon>Streptophyta</taxon>
        <taxon>Embryophyta</taxon>
        <taxon>Tracheophyta</taxon>
        <taxon>Spermatophyta</taxon>
        <taxon>Magnoliopsida</taxon>
        <taxon>eudicotyledons</taxon>
        <taxon>Gunneridae</taxon>
        <taxon>Pentapetalae</taxon>
        <taxon>asterids</taxon>
        <taxon>lamiids</taxon>
        <taxon>Gentianales</taxon>
        <taxon>Rubiaceae</taxon>
        <taxon>Cinchonoideae</taxon>
        <taxon>Cinchoneae</taxon>
        <taxon>Cinchona</taxon>
    </lineage>
</organism>
<dbReference type="EMBL" id="JBJUIK010000015">
    <property type="protein sequence ID" value="KAL3502581.1"/>
    <property type="molecule type" value="Genomic_DNA"/>
</dbReference>
<dbReference type="Proteomes" id="UP001630127">
    <property type="component" value="Unassembled WGS sequence"/>
</dbReference>